<dbReference type="SUPFAM" id="SSF81383">
    <property type="entry name" value="F-box domain"/>
    <property type="match status" value="1"/>
</dbReference>
<dbReference type="Proteomes" id="UP001362999">
    <property type="component" value="Unassembled WGS sequence"/>
</dbReference>
<dbReference type="Gene3D" id="1.20.1280.50">
    <property type="match status" value="1"/>
</dbReference>
<dbReference type="Gene3D" id="3.80.10.10">
    <property type="entry name" value="Ribonuclease Inhibitor"/>
    <property type="match status" value="1"/>
</dbReference>
<proteinExistence type="predicted"/>
<accession>A0AAW0A258</accession>
<dbReference type="Pfam" id="PF12937">
    <property type="entry name" value="F-box-like"/>
    <property type="match status" value="1"/>
</dbReference>
<dbReference type="InterPro" id="IPR001810">
    <property type="entry name" value="F-box_dom"/>
</dbReference>
<dbReference type="InterPro" id="IPR036047">
    <property type="entry name" value="F-box-like_dom_sf"/>
</dbReference>
<comment type="caution">
    <text evidence="2">The sequence shown here is derived from an EMBL/GenBank/DDBJ whole genome shotgun (WGS) entry which is preliminary data.</text>
</comment>
<dbReference type="SUPFAM" id="SSF52047">
    <property type="entry name" value="RNI-like"/>
    <property type="match status" value="1"/>
</dbReference>
<organism evidence="2 3">
    <name type="scientific">Favolaschia claudopus</name>
    <dbReference type="NCBI Taxonomy" id="2862362"/>
    <lineage>
        <taxon>Eukaryota</taxon>
        <taxon>Fungi</taxon>
        <taxon>Dikarya</taxon>
        <taxon>Basidiomycota</taxon>
        <taxon>Agaricomycotina</taxon>
        <taxon>Agaricomycetes</taxon>
        <taxon>Agaricomycetidae</taxon>
        <taxon>Agaricales</taxon>
        <taxon>Marasmiineae</taxon>
        <taxon>Mycenaceae</taxon>
        <taxon>Favolaschia</taxon>
    </lineage>
</organism>
<dbReference type="InterPro" id="IPR032675">
    <property type="entry name" value="LRR_dom_sf"/>
</dbReference>
<reference evidence="2 3" key="1">
    <citation type="journal article" date="2024" name="J Genomics">
        <title>Draft genome sequencing and assembly of Favolaschia claudopus CIRM-BRFM 2984 isolated from oak limbs.</title>
        <authorList>
            <person name="Navarro D."/>
            <person name="Drula E."/>
            <person name="Chaduli D."/>
            <person name="Cazenave R."/>
            <person name="Ahrendt S."/>
            <person name="Wang J."/>
            <person name="Lipzen A."/>
            <person name="Daum C."/>
            <person name="Barry K."/>
            <person name="Grigoriev I.V."/>
            <person name="Favel A."/>
            <person name="Rosso M.N."/>
            <person name="Martin F."/>
        </authorList>
    </citation>
    <scope>NUCLEOTIDE SEQUENCE [LARGE SCALE GENOMIC DNA]</scope>
    <source>
        <strain evidence="2 3">CIRM-BRFM 2984</strain>
    </source>
</reference>
<dbReference type="AlphaFoldDB" id="A0AAW0A258"/>
<evidence type="ECO:0000259" key="1">
    <source>
        <dbReference type="Pfam" id="PF12937"/>
    </source>
</evidence>
<evidence type="ECO:0000313" key="2">
    <source>
        <dbReference type="EMBL" id="KAK6997437.1"/>
    </source>
</evidence>
<name>A0AAW0A258_9AGAR</name>
<dbReference type="EMBL" id="JAWWNJ010000090">
    <property type="protein sequence ID" value="KAK6997437.1"/>
    <property type="molecule type" value="Genomic_DNA"/>
</dbReference>
<evidence type="ECO:0000313" key="3">
    <source>
        <dbReference type="Proteomes" id="UP001362999"/>
    </source>
</evidence>
<sequence>MENPTLSMSIRDILVEQTERTRLSSRAEIAQYVEDSVSKIASLQSQIDALVALRDHERAKIHVLRHITSPIHALPVELLSEIFDLTIRDKTHIKDAFRISQVCSHWRHVAHSTPRLWTRPLQVSPWRRSPKSERAYIAGLNTWLARSGPLPISFELHVDLTTPSDYRSPYRTIRDCAPPADSPVWEEVFKTSCRWHSLDFYVESFYGWGFPAQSCPCYRGLAQYSLDRLEVLKFAPGDDDTVVVHFGPAPRLQTLSLVIEQQPRLPEIILPWIQITTLSLNFLYTTEYILPIMMKIFGQCPNLTQASVCCTPSIELPEVEPIVTLHHLRTLSLHSIEGAEEDLHLAPFFDRLCLPALEELVWDNDDNTIEWDEERFSAFQLRSPNISRLDFVSPEVIDSEDLRAILRHAINLTHLKIGFTDESWDKATCRALTYKEGASPLVPLLHHLVIHRCSNGNAEDLFVKKNVLWKPLATFLESRHWTDAQLAFRAAPPAVARWTHVKIADKVLDLSGDKITWNWT</sequence>
<feature type="domain" description="F-box" evidence="1">
    <location>
        <begin position="72"/>
        <end position="121"/>
    </location>
</feature>
<protein>
    <recommendedName>
        <fullName evidence="1">F-box domain-containing protein</fullName>
    </recommendedName>
</protein>
<keyword evidence="3" id="KW-1185">Reference proteome</keyword>
<gene>
    <name evidence="2" type="ORF">R3P38DRAFT_3058716</name>
</gene>